<feature type="domain" description="ABM" evidence="1">
    <location>
        <begin position="6"/>
        <end position="96"/>
    </location>
</feature>
<gene>
    <name evidence="2" type="ORF">SAMN05443544_2410</name>
</gene>
<dbReference type="AlphaFoldDB" id="A0A1N6GA56"/>
<proteinExistence type="predicted"/>
<keyword evidence="3" id="KW-1185">Reference proteome</keyword>
<dbReference type="PANTHER" id="PTHR33336:SF3">
    <property type="entry name" value="ABM DOMAIN-CONTAINING PROTEIN"/>
    <property type="match status" value="1"/>
</dbReference>
<dbReference type="InterPro" id="IPR007138">
    <property type="entry name" value="ABM_dom"/>
</dbReference>
<evidence type="ECO:0000259" key="1">
    <source>
        <dbReference type="PROSITE" id="PS51725"/>
    </source>
</evidence>
<dbReference type="Pfam" id="PF03992">
    <property type="entry name" value="ABM"/>
    <property type="match status" value="1"/>
</dbReference>
<organism evidence="2 3">
    <name type="scientific">Agromyces cerinus subsp. cerinus</name>
    <dbReference type="NCBI Taxonomy" id="232089"/>
    <lineage>
        <taxon>Bacteria</taxon>
        <taxon>Bacillati</taxon>
        <taxon>Actinomycetota</taxon>
        <taxon>Actinomycetes</taxon>
        <taxon>Micrococcales</taxon>
        <taxon>Microbacteriaceae</taxon>
        <taxon>Agromyces</taxon>
    </lineage>
</organism>
<dbReference type="GO" id="GO:0005829">
    <property type="term" value="C:cytosol"/>
    <property type="evidence" value="ECO:0007669"/>
    <property type="project" value="TreeGrafter"/>
</dbReference>
<dbReference type="InterPro" id="IPR011008">
    <property type="entry name" value="Dimeric_a/b-barrel"/>
</dbReference>
<dbReference type="OrthoDB" id="3695636at2"/>
<dbReference type="Proteomes" id="UP000184699">
    <property type="component" value="Unassembled WGS sequence"/>
</dbReference>
<dbReference type="PANTHER" id="PTHR33336">
    <property type="entry name" value="QUINOL MONOOXYGENASE YGIN-RELATED"/>
    <property type="match status" value="1"/>
</dbReference>
<dbReference type="Gene3D" id="3.30.70.100">
    <property type="match status" value="1"/>
</dbReference>
<dbReference type="InterPro" id="IPR050744">
    <property type="entry name" value="AI-2_Isomerase_LsrG"/>
</dbReference>
<dbReference type="GO" id="GO:0004497">
    <property type="term" value="F:monooxygenase activity"/>
    <property type="evidence" value="ECO:0007669"/>
    <property type="project" value="UniProtKB-KW"/>
</dbReference>
<evidence type="ECO:0000313" key="3">
    <source>
        <dbReference type="Proteomes" id="UP000184699"/>
    </source>
</evidence>
<keyword evidence="2" id="KW-0503">Monooxygenase</keyword>
<dbReference type="PROSITE" id="PS51725">
    <property type="entry name" value="ABM"/>
    <property type="match status" value="1"/>
</dbReference>
<dbReference type="EMBL" id="FSRJ01000003">
    <property type="protein sequence ID" value="SIO04331.1"/>
    <property type="molecule type" value="Genomic_DNA"/>
</dbReference>
<dbReference type="RefSeq" id="WP_074260574.1">
    <property type="nucleotide sequence ID" value="NZ_FSRJ01000003.1"/>
</dbReference>
<keyword evidence="2" id="KW-0560">Oxidoreductase</keyword>
<name>A0A1N6GA56_9MICO</name>
<reference evidence="3" key="1">
    <citation type="submission" date="2016-11" db="EMBL/GenBank/DDBJ databases">
        <authorList>
            <person name="Varghese N."/>
            <person name="Submissions S."/>
        </authorList>
    </citation>
    <scope>NUCLEOTIDE SEQUENCE [LARGE SCALE GENOMIC DNA]</scope>
    <source>
        <strain evidence="3">DSM 8595</strain>
    </source>
</reference>
<evidence type="ECO:0000313" key="2">
    <source>
        <dbReference type="EMBL" id="SIO04331.1"/>
    </source>
</evidence>
<accession>A0A1N6GA56</accession>
<protein>
    <submittedName>
        <fullName evidence="2">Quinol monooxygenase YgiN</fullName>
    </submittedName>
</protein>
<sequence>MSAPRFQVIARYFPLPGETETVLELLGELAEASRTEPANHAYDFYRGVANPDEIVILERYDDEAGFAAHRESEHFQRIGVGRIIPLLADRVIERYVEVTDA</sequence>
<dbReference type="SUPFAM" id="SSF54909">
    <property type="entry name" value="Dimeric alpha+beta barrel"/>
    <property type="match status" value="1"/>
</dbReference>
<dbReference type="STRING" id="232089.SAMN05443544_2410"/>